<dbReference type="Gene3D" id="1.10.10.60">
    <property type="entry name" value="Homeodomain-like"/>
    <property type="match status" value="1"/>
</dbReference>
<dbReference type="STRING" id="210143.A0A1R3GM22"/>
<dbReference type="InterPro" id="IPR008422">
    <property type="entry name" value="KN_HD"/>
</dbReference>
<evidence type="ECO:0000256" key="7">
    <source>
        <dbReference type="ARBA" id="ARBA00023242"/>
    </source>
</evidence>
<dbReference type="InterPro" id="IPR009057">
    <property type="entry name" value="Homeodomain-like_sf"/>
</dbReference>
<dbReference type="OMA" id="WFINSRV"/>
<keyword evidence="4 8" id="KW-0238">DNA-binding</keyword>
<keyword evidence="7 8" id="KW-0539">Nucleus</keyword>
<comment type="subcellular location">
    <subcellularLocation>
        <location evidence="1 8">Nucleus</location>
    </subcellularLocation>
</comment>
<evidence type="ECO:0000256" key="5">
    <source>
        <dbReference type="ARBA" id="ARBA00023155"/>
    </source>
</evidence>
<evidence type="ECO:0000256" key="6">
    <source>
        <dbReference type="ARBA" id="ARBA00023163"/>
    </source>
</evidence>
<evidence type="ECO:0000313" key="11">
    <source>
        <dbReference type="EMBL" id="OMO59112.1"/>
    </source>
</evidence>
<dbReference type="SUPFAM" id="SSF46689">
    <property type="entry name" value="Homeodomain-like"/>
    <property type="match status" value="1"/>
</dbReference>
<dbReference type="OrthoDB" id="10056939at2759"/>
<evidence type="ECO:0000256" key="2">
    <source>
        <dbReference type="ARBA" id="ARBA00006454"/>
    </source>
</evidence>
<dbReference type="AlphaFoldDB" id="A0A1R3GM22"/>
<accession>A0A1R3GM22</accession>
<proteinExistence type="inferred from homology"/>
<gene>
    <name evidence="11" type="ORF">CCACVL1_25056</name>
</gene>
<dbReference type="InterPro" id="IPR050224">
    <property type="entry name" value="TALE_homeobox"/>
</dbReference>
<evidence type="ECO:0000256" key="1">
    <source>
        <dbReference type="ARBA" id="ARBA00004123"/>
    </source>
</evidence>
<dbReference type="PANTHER" id="PTHR11850">
    <property type="entry name" value="HOMEOBOX PROTEIN TRANSCRIPTION FACTORS"/>
    <property type="match status" value="1"/>
</dbReference>
<keyword evidence="3" id="KW-0805">Transcription regulation</keyword>
<dbReference type="Proteomes" id="UP000188268">
    <property type="component" value="Unassembled WGS sequence"/>
</dbReference>
<reference evidence="11 12" key="1">
    <citation type="submission" date="2013-09" db="EMBL/GenBank/DDBJ databases">
        <title>Corchorus capsularis genome sequencing.</title>
        <authorList>
            <person name="Alam M."/>
            <person name="Haque M.S."/>
            <person name="Islam M.S."/>
            <person name="Emdad E.M."/>
            <person name="Islam M.M."/>
            <person name="Ahmed B."/>
            <person name="Halim A."/>
            <person name="Hossen Q.M.M."/>
            <person name="Hossain M.Z."/>
            <person name="Ahmed R."/>
            <person name="Khan M.M."/>
            <person name="Islam R."/>
            <person name="Rashid M.M."/>
            <person name="Khan S.A."/>
            <person name="Rahman M.S."/>
            <person name="Alam M."/>
        </authorList>
    </citation>
    <scope>NUCLEOTIDE SEQUENCE [LARGE SCALE GENOMIC DNA]</scope>
    <source>
        <strain evidence="12">cv. CVL-1</strain>
        <tissue evidence="11">Whole seedling</tissue>
    </source>
</reference>
<name>A0A1R3GM22_COCAP</name>
<dbReference type="InterPro" id="IPR001356">
    <property type="entry name" value="HD"/>
</dbReference>
<dbReference type="InterPro" id="IPR006563">
    <property type="entry name" value="POX_dom"/>
</dbReference>
<evidence type="ECO:0000256" key="9">
    <source>
        <dbReference type="SAM" id="MobiDB-lite"/>
    </source>
</evidence>
<feature type="compositionally biased region" description="Low complexity" evidence="9">
    <location>
        <begin position="36"/>
        <end position="55"/>
    </location>
</feature>
<evidence type="ECO:0000259" key="10">
    <source>
        <dbReference type="PROSITE" id="PS50071"/>
    </source>
</evidence>
<dbReference type="GO" id="GO:0006355">
    <property type="term" value="P:regulation of DNA-templated transcription"/>
    <property type="evidence" value="ECO:0007669"/>
    <property type="project" value="InterPro"/>
</dbReference>
<feature type="region of interest" description="Disordered" evidence="9">
    <location>
        <begin position="32"/>
        <end position="57"/>
    </location>
</feature>
<dbReference type="SMART" id="SM00574">
    <property type="entry name" value="POX"/>
    <property type="match status" value="1"/>
</dbReference>
<comment type="caution">
    <text evidence="11">The sequence shown here is derived from an EMBL/GenBank/DDBJ whole genome shotgun (WGS) entry which is preliminary data.</text>
</comment>
<dbReference type="EMBL" id="AWWV01014033">
    <property type="protein sequence ID" value="OMO59112.1"/>
    <property type="molecule type" value="Genomic_DNA"/>
</dbReference>
<dbReference type="CDD" id="cd00086">
    <property type="entry name" value="homeodomain"/>
    <property type="match status" value="1"/>
</dbReference>
<evidence type="ECO:0000256" key="8">
    <source>
        <dbReference type="PROSITE-ProRule" id="PRU00108"/>
    </source>
</evidence>
<dbReference type="PROSITE" id="PS50071">
    <property type="entry name" value="HOMEOBOX_2"/>
    <property type="match status" value="1"/>
</dbReference>
<dbReference type="GO" id="GO:0003677">
    <property type="term" value="F:DNA binding"/>
    <property type="evidence" value="ECO:0007669"/>
    <property type="project" value="UniProtKB-UniRule"/>
</dbReference>
<evidence type="ECO:0000313" key="12">
    <source>
        <dbReference type="Proteomes" id="UP000188268"/>
    </source>
</evidence>
<feature type="domain" description="Homeobox" evidence="10">
    <location>
        <begin position="281"/>
        <end position="340"/>
    </location>
</feature>
<sequence length="471" mass="53226">MAGNYDEPFHIPQQNRRNRLRVTLGNNNNHEEAQEQLPSQQLSLLSSSSSSSHQPTFMQNPRDIYYQMFNGHGLSLSLSSQHQENSINLPMNLDAEKGNGNSILGSFLKQNGQMTSCVPLGPFTGYASVLKSSKFLKPAQQILDDFCGINNKVFDFPLDSLADPITCSERIQHRLKNSKLFLMLDEVYKKYKLYCQQMQSVVASFKCVSGLGNAAPYVCLAFKAIAKHFSSLKSAILHQIRFTDKTVNNASARKDNVPSLWTSDQIPPIHSLPFLQHPLWRSQRGLPDHAVAVLKAWLFEHFLHPYPSDSEKLMLARQTGLSRTQVSNWFINARVRLWKPMVEEIHMLELRQAQRTFSEATSQEVHDIQTKRARNNNFQTDHEQSQLQKTTSVSYKNLGDNNQHVGSVGGGNSSNFCLALSLNQNNGHIDLAQPFPMNLCHNNFNFGTDGDQLSLKAGFDVERQNHHGKNF</sequence>
<dbReference type="SMART" id="SM00389">
    <property type="entry name" value="HOX"/>
    <property type="match status" value="1"/>
</dbReference>
<organism evidence="11 12">
    <name type="scientific">Corchorus capsularis</name>
    <name type="common">Jute</name>
    <dbReference type="NCBI Taxonomy" id="210143"/>
    <lineage>
        <taxon>Eukaryota</taxon>
        <taxon>Viridiplantae</taxon>
        <taxon>Streptophyta</taxon>
        <taxon>Embryophyta</taxon>
        <taxon>Tracheophyta</taxon>
        <taxon>Spermatophyta</taxon>
        <taxon>Magnoliopsida</taxon>
        <taxon>eudicotyledons</taxon>
        <taxon>Gunneridae</taxon>
        <taxon>Pentapetalae</taxon>
        <taxon>rosids</taxon>
        <taxon>malvids</taxon>
        <taxon>Malvales</taxon>
        <taxon>Malvaceae</taxon>
        <taxon>Grewioideae</taxon>
        <taxon>Apeibeae</taxon>
        <taxon>Corchorus</taxon>
    </lineage>
</organism>
<feature type="DNA-binding region" description="Homeobox" evidence="8">
    <location>
        <begin position="283"/>
        <end position="341"/>
    </location>
</feature>
<evidence type="ECO:0000256" key="4">
    <source>
        <dbReference type="ARBA" id="ARBA00023125"/>
    </source>
</evidence>
<evidence type="ECO:0000256" key="3">
    <source>
        <dbReference type="ARBA" id="ARBA00023015"/>
    </source>
</evidence>
<protein>
    <recommendedName>
        <fullName evidence="10">Homeobox domain-containing protein</fullName>
    </recommendedName>
</protein>
<dbReference type="GO" id="GO:0005634">
    <property type="term" value="C:nucleus"/>
    <property type="evidence" value="ECO:0007669"/>
    <property type="project" value="UniProtKB-SubCell"/>
</dbReference>
<comment type="similarity">
    <text evidence="2">Belongs to the TALE/BELL homeobox family.</text>
</comment>
<keyword evidence="6" id="KW-0804">Transcription</keyword>
<keyword evidence="12" id="KW-1185">Reference proteome</keyword>
<dbReference type="Pfam" id="PF07526">
    <property type="entry name" value="POX"/>
    <property type="match status" value="1"/>
</dbReference>
<keyword evidence="5 8" id="KW-0371">Homeobox</keyword>
<dbReference type="Pfam" id="PF05920">
    <property type="entry name" value="Homeobox_KN"/>
    <property type="match status" value="1"/>
</dbReference>
<dbReference type="Gramene" id="OMO59112">
    <property type="protein sequence ID" value="OMO59112"/>
    <property type="gene ID" value="CCACVL1_25056"/>
</dbReference>